<proteinExistence type="inferred from homology"/>
<gene>
    <name evidence="10" type="ORF">C8N35_103145</name>
</gene>
<evidence type="ECO:0000256" key="5">
    <source>
        <dbReference type="ARBA" id="ARBA00022741"/>
    </source>
</evidence>
<dbReference type="InterPro" id="IPR027417">
    <property type="entry name" value="P-loop_NTPase"/>
</dbReference>
<dbReference type="OrthoDB" id="9802264at2"/>
<dbReference type="SMART" id="SM00382">
    <property type="entry name" value="AAA"/>
    <property type="match status" value="1"/>
</dbReference>
<feature type="region of interest" description="Disordered" evidence="8">
    <location>
        <begin position="1"/>
        <end position="20"/>
    </location>
</feature>
<reference evidence="10 11" key="1">
    <citation type="submission" date="2018-04" db="EMBL/GenBank/DDBJ databases">
        <title>Genomic Encyclopedia of Archaeal and Bacterial Type Strains, Phase II (KMG-II): from individual species to whole genera.</title>
        <authorList>
            <person name="Goeker M."/>
        </authorList>
    </citation>
    <scope>NUCLEOTIDE SEQUENCE [LARGE SCALE GENOMIC DNA]</scope>
    <source>
        <strain evidence="10 11">DSM 23382</strain>
    </source>
</reference>
<keyword evidence="7" id="KW-0472">Membrane</keyword>
<organism evidence="10 11">
    <name type="scientific">Breoghania corrubedonensis</name>
    <dbReference type="NCBI Taxonomy" id="665038"/>
    <lineage>
        <taxon>Bacteria</taxon>
        <taxon>Pseudomonadati</taxon>
        <taxon>Pseudomonadota</taxon>
        <taxon>Alphaproteobacteria</taxon>
        <taxon>Hyphomicrobiales</taxon>
        <taxon>Stappiaceae</taxon>
        <taxon>Breoghania</taxon>
    </lineage>
</organism>
<dbReference type="SUPFAM" id="SSF52540">
    <property type="entry name" value="P-loop containing nucleoside triphosphate hydrolases"/>
    <property type="match status" value="1"/>
</dbReference>
<evidence type="ECO:0000256" key="7">
    <source>
        <dbReference type="ARBA" id="ARBA00023136"/>
    </source>
</evidence>
<evidence type="ECO:0000313" key="10">
    <source>
        <dbReference type="EMBL" id="PTW60964.1"/>
    </source>
</evidence>
<dbReference type="Proteomes" id="UP000244081">
    <property type="component" value="Unassembled WGS sequence"/>
</dbReference>
<sequence length="284" mass="30718">MLDRPRSPQEPANVVAPRPVPAERVPAHALPSDPVLPLSARGLVFARAGRRLIDDIDFTLEGAGITLIMGHNGAGKSLLLRLLAGLVEPDAGTVTWNGRAPDRARATRVGFVFQKPVLLRRSALGNVVHALKCAGVKRAERKLRAHEALQRARLAPLAGVPARLMSGGEQQRLALARALALRPRVLMLDEPTASLDPTSVAHIEALALEAVRAGTRILFVGHDLAQARRLADEVVFMHSGRIAERTPAATFFDNPQSPLAARFLAGDLLLDEDRKLKREEETTP</sequence>
<keyword evidence="4" id="KW-1003">Cell membrane</keyword>
<comment type="similarity">
    <text evidence="2">Belongs to the ABC transporter superfamily.</text>
</comment>
<protein>
    <submittedName>
        <fullName evidence="10">Tungstate transport system ATP-binding protein</fullName>
    </submittedName>
</protein>
<dbReference type="GO" id="GO:0005886">
    <property type="term" value="C:plasma membrane"/>
    <property type="evidence" value="ECO:0007669"/>
    <property type="project" value="UniProtKB-SubCell"/>
</dbReference>
<keyword evidence="5" id="KW-0547">Nucleotide-binding</keyword>
<comment type="caution">
    <text evidence="10">The sequence shown here is derived from an EMBL/GenBank/DDBJ whole genome shotgun (WGS) entry which is preliminary data.</text>
</comment>
<evidence type="ECO:0000256" key="6">
    <source>
        <dbReference type="ARBA" id="ARBA00022840"/>
    </source>
</evidence>
<dbReference type="Pfam" id="PF00005">
    <property type="entry name" value="ABC_tran"/>
    <property type="match status" value="1"/>
</dbReference>
<dbReference type="InterPro" id="IPR003439">
    <property type="entry name" value="ABC_transporter-like_ATP-bd"/>
</dbReference>
<comment type="subcellular location">
    <subcellularLocation>
        <location evidence="1">Cell membrane</location>
        <topology evidence="1">Peripheral membrane protein</topology>
    </subcellularLocation>
</comment>
<dbReference type="Gene3D" id="3.40.50.300">
    <property type="entry name" value="P-loop containing nucleotide triphosphate hydrolases"/>
    <property type="match status" value="1"/>
</dbReference>
<dbReference type="PROSITE" id="PS50893">
    <property type="entry name" value="ABC_TRANSPORTER_2"/>
    <property type="match status" value="1"/>
</dbReference>
<dbReference type="PANTHER" id="PTHR43166:SF9">
    <property type="entry name" value="GLUTAMATE_ASPARTATE IMPORT ATP-BINDING PROTEIN GLTL"/>
    <property type="match status" value="1"/>
</dbReference>
<evidence type="ECO:0000256" key="8">
    <source>
        <dbReference type="SAM" id="MobiDB-lite"/>
    </source>
</evidence>
<dbReference type="PROSITE" id="PS00211">
    <property type="entry name" value="ABC_TRANSPORTER_1"/>
    <property type="match status" value="1"/>
</dbReference>
<dbReference type="AlphaFoldDB" id="A0A2T5VB37"/>
<keyword evidence="3" id="KW-0813">Transport</keyword>
<feature type="domain" description="ABC transporter" evidence="9">
    <location>
        <begin position="38"/>
        <end position="264"/>
    </location>
</feature>
<dbReference type="InterPro" id="IPR017871">
    <property type="entry name" value="ABC_transporter-like_CS"/>
</dbReference>
<evidence type="ECO:0000256" key="2">
    <source>
        <dbReference type="ARBA" id="ARBA00005417"/>
    </source>
</evidence>
<dbReference type="PANTHER" id="PTHR43166">
    <property type="entry name" value="AMINO ACID IMPORT ATP-BINDING PROTEIN"/>
    <property type="match status" value="1"/>
</dbReference>
<dbReference type="EMBL" id="QAYG01000003">
    <property type="protein sequence ID" value="PTW60964.1"/>
    <property type="molecule type" value="Genomic_DNA"/>
</dbReference>
<dbReference type="GO" id="GO:0016887">
    <property type="term" value="F:ATP hydrolysis activity"/>
    <property type="evidence" value="ECO:0007669"/>
    <property type="project" value="InterPro"/>
</dbReference>
<name>A0A2T5VB37_9HYPH</name>
<dbReference type="GO" id="GO:0005524">
    <property type="term" value="F:ATP binding"/>
    <property type="evidence" value="ECO:0007669"/>
    <property type="project" value="UniProtKB-KW"/>
</dbReference>
<dbReference type="InterPro" id="IPR003593">
    <property type="entry name" value="AAA+_ATPase"/>
</dbReference>
<evidence type="ECO:0000256" key="1">
    <source>
        <dbReference type="ARBA" id="ARBA00004202"/>
    </source>
</evidence>
<evidence type="ECO:0000256" key="3">
    <source>
        <dbReference type="ARBA" id="ARBA00022448"/>
    </source>
</evidence>
<evidence type="ECO:0000259" key="9">
    <source>
        <dbReference type="PROSITE" id="PS50893"/>
    </source>
</evidence>
<accession>A0A2T5VB37</accession>
<keyword evidence="11" id="KW-1185">Reference proteome</keyword>
<evidence type="ECO:0000256" key="4">
    <source>
        <dbReference type="ARBA" id="ARBA00022475"/>
    </source>
</evidence>
<keyword evidence="6 10" id="KW-0067">ATP-binding</keyword>
<dbReference type="InterPro" id="IPR050086">
    <property type="entry name" value="MetN_ABC_transporter-like"/>
</dbReference>
<evidence type="ECO:0000313" key="11">
    <source>
        <dbReference type="Proteomes" id="UP000244081"/>
    </source>
</evidence>